<dbReference type="CDD" id="cd00093">
    <property type="entry name" value="HTH_XRE"/>
    <property type="match status" value="1"/>
</dbReference>
<gene>
    <name evidence="2" type="ORF">B6254_0710</name>
</gene>
<protein>
    <recommendedName>
        <fullName evidence="1">HTH cro/C1-type domain-containing protein</fullName>
    </recommendedName>
</protein>
<reference evidence="2 3" key="1">
    <citation type="submission" date="2017-04" db="EMBL/GenBank/DDBJ databases">
        <title>Weissella cibaria strain m2 complete genome.</title>
        <authorList>
            <person name="Pan Q."/>
            <person name="Tan M."/>
            <person name="Yao F."/>
            <person name="Su S."/>
        </authorList>
    </citation>
    <scope>NUCLEOTIDE SEQUENCE [LARGE SCALE GENOMIC DNA]</scope>
    <source>
        <strain evidence="2 3">M2</strain>
    </source>
</reference>
<dbReference type="Proteomes" id="UP000244870">
    <property type="component" value="Chromosome"/>
</dbReference>
<proteinExistence type="predicted"/>
<evidence type="ECO:0000259" key="1">
    <source>
        <dbReference type="PROSITE" id="PS50943"/>
    </source>
</evidence>
<sequence>MRQFPHNRIAQARRDAKIAQNTAWHELGLTSLDHLMMYESGSLTASEETMRRMAALYNVSVEYLEGEQDV</sequence>
<dbReference type="EMBL" id="CP020928">
    <property type="protein sequence ID" value="AWF95120.1"/>
    <property type="molecule type" value="Genomic_DNA"/>
</dbReference>
<name>A0A2S1KQ30_9LACO</name>
<accession>A0A2S1KQ30</accession>
<dbReference type="InterPro" id="IPR001387">
    <property type="entry name" value="Cro/C1-type_HTH"/>
</dbReference>
<organism evidence="2 3">
    <name type="scientific">Weissella cibaria</name>
    <dbReference type="NCBI Taxonomy" id="137591"/>
    <lineage>
        <taxon>Bacteria</taxon>
        <taxon>Bacillati</taxon>
        <taxon>Bacillota</taxon>
        <taxon>Bacilli</taxon>
        <taxon>Lactobacillales</taxon>
        <taxon>Lactobacillaceae</taxon>
        <taxon>Weissella</taxon>
    </lineage>
</organism>
<dbReference type="AlphaFoldDB" id="A0A2S1KQ30"/>
<evidence type="ECO:0000313" key="3">
    <source>
        <dbReference type="Proteomes" id="UP000244870"/>
    </source>
</evidence>
<dbReference type="GO" id="GO:0003677">
    <property type="term" value="F:DNA binding"/>
    <property type="evidence" value="ECO:0007669"/>
    <property type="project" value="InterPro"/>
</dbReference>
<dbReference type="InterPro" id="IPR010982">
    <property type="entry name" value="Lambda_DNA-bd_dom_sf"/>
</dbReference>
<dbReference type="SUPFAM" id="SSF47413">
    <property type="entry name" value="lambda repressor-like DNA-binding domains"/>
    <property type="match status" value="1"/>
</dbReference>
<dbReference type="Gene3D" id="1.10.260.40">
    <property type="entry name" value="lambda repressor-like DNA-binding domains"/>
    <property type="match status" value="1"/>
</dbReference>
<dbReference type="RefSeq" id="WP_108730131.1">
    <property type="nucleotide sequence ID" value="NZ_CP020928.1"/>
</dbReference>
<evidence type="ECO:0000313" key="2">
    <source>
        <dbReference type="EMBL" id="AWF95120.1"/>
    </source>
</evidence>
<dbReference type="PROSITE" id="PS50943">
    <property type="entry name" value="HTH_CROC1"/>
    <property type="match status" value="1"/>
</dbReference>
<feature type="domain" description="HTH cro/C1-type" evidence="1">
    <location>
        <begin position="38"/>
        <end position="64"/>
    </location>
</feature>